<organism evidence="2 3">
    <name type="scientific">Salinibacillus kushneri</name>
    <dbReference type="NCBI Taxonomy" id="237682"/>
    <lineage>
        <taxon>Bacteria</taxon>
        <taxon>Bacillati</taxon>
        <taxon>Bacillota</taxon>
        <taxon>Bacilli</taxon>
        <taxon>Bacillales</taxon>
        <taxon>Bacillaceae</taxon>
        <taxon>Salinibacillus</taxon>
    </lineage>
</organism>
<feature type="transmembrane region" description="Helical" evidence="1">
    <location>
        <begin position="41"/>
        <end position="61"/>
    </location>
</feature>
<keyword evidence="1" id="KW-0472">Membrane</keyword>
<reference evidence="3" key="1">
    <citation type="submission" date="2016-10" db="EMBL/GenBank/DDBJ databases">
        <authorList>
            <person name="Varghese N."/>
            <person name="Submissions S."/>
        </authorList>
    </citation>
    <scope>NUCLEOTIDE SEQUENCE [LARGE SCALE GENOMIC DNA]</scope>
    <source>
        <strain evidence="3">CGMCC 1.3566</strain>
    </source>
</reference>
<name>A0A1I0GQW2_9BACI</name>
<gene>
    <name evidence="2" type="ORF">SAMN05421676_107120</name>
</gene>
<evidence type="ECO:0000256" key="1">
    <source>
        <dbReference type="SAM" id="Phobius"/>
    </source>
</evidence>
<dbReference type="Proteomes" id="UP000199095">
    <property type="component" value="Unassembled WGS sequence"/>
</dbReference>
<dbReference type="AlphaFoldDB" id="A0A1I0GQW2"/>
<keyword evidence="1" id="KW-0812">Transmembrane</keyword>
<accession>A0A1I0GQW2</accession>
<keyword evidence="1" id="KW-1133">Transmembrane helix</keyword>
<proteinExistence type="predicted"/>
<dbReference type="STRING" id="237682.SAMN05421676_107120"/>
<sequence length="68" mass="8182">MSQNKEGSNYLLKKYWKAWVTISSILLCLFLLNEFLFHLKIVSYIVFIMIILLPFIFYGYVNIKEKNK</sequence>
<protein>
    <submittedName>
        <fullName evidence="2">Uncharacterized protein</fullName>
    </submittedName>
</protein>
<feature type="transmembrane region" description="Helical" evidence="1">
    <location>
        <begin position="15"/>
        <end position="35"/>
    </location>
</feature>
<keyword evidence="3" id="KW-1185">Reference proteome</keyword>
<evidence type="ECO:0000313" key="2">
    <source>
        <dbReference type="EMBL" id="SET73410.1"/>
    </source>
</evidence>
<evidence type="ECO:0000313" key="3">
    <source>
        <dbReference type="Proteomes" id="UP000199095"/>
    </source>
</evidence>
<dbReference type="EMBL" id="FOHJ01000007">
    <property type="protein sequence ID" value="SET73410.1"/>
    <property type="molecule type" value="Genomic_DNA"/>
</dbReference>